<reference evidence="3 4" key="1">
    <citation type="submission" date="2023-07" db="EMBL/GenBank/DDBJ databases">
        <title>Genomic Encyclopedia of Type Strains, Phase IV (KMG-IV): sequencing the most valuable type-strain genomes for metagenomic binning, comparative biology and taxonomic classification.</title>
        <authorList>
            <person name="Goeker M."/>
        </authorList>
    </citation>
    <scope>NUCLEOTIDE SEQUENCE [LARGE SCALE GENOMIC DNA]</scope>
    <source>
        <strain evidence="3 4">DSM 1111</strain>
    </source>
</reference>
<dbReference type="Pfam" id="PF01569">
    <property type="entry name" value="PAP2"/>
    <property type="match status" value="1"/>
</dbReference>
<gene>
    <name evidence="3" type="ORF">J2045_000235</name>
</gene>
<dbReference type="InterPro" id="IPR000326">
    <property type="entry name" value="PAP2/HPO"/>
</dbReference>
<proteinExistence type="predicted"/>
<feature type="transmembrane region" description="Helical" evidence="1">
    <location>
        <begin position="178"/>
        <end position="199"/>
    </location>
</feature>
<dbReference type="EC" id="3.6.1.27" evidence="3"/>
<keyword evidence="1" id="KW-0812">Transmembrane</keyword>
<evidence type="ECO:0000256" key="1">
    <source>
        <dbReference type="SAM" id="Phobius"/>
    </source>
</evidence>
<feature type="transmembrane region" description="Helical" evidence="1">
    <location>
        <begin position="78"/>
        <end position="100"/>
    </location>
</feature>
<dbReference type="EMBL" id="JAUSUW010000001">
    <property type="protein sequence ID" value="MDQ0419225.1"/>
    <property type="molecule type" value="Genomic_DNA"/>
</dbReference>
<dbReference type="Gene3D" id="1.20.144.10">
    <property type="entry name" value="Phosphatidic acid phosphatase type 2/haloperoxidase"/>
    <property type="match status" value="2"/>
</dbReference>
<dbReference type="PANTHER" id="PTHR14969:SF13">
    <property type="entry name" value="AT30094P"/>
    <property type="match status" value="1"/>
</dbReference>
<feature type="transmembrane region" description="Helical" evidence="1">
    <location>
        <begin position="205"/>
        <end position="223"/>
    </location>
</feature>
<protein>
    <submittedName>
        <fullName evidence="3">Undecaprenyl-diphosphatase</fullName>
        <ecNumber evidence="3">3.6.1.27</ecNumber>
    </submittedName>
</protein>
<keyword evidence="1" id="KW-1133">Transmembrane helix</keyword>
<dbReference type="SUPFAM" id="SSF48317">
    <property type="entry name" value="Acid phosphatase/Vanadium-dependent haloperoxidase"/>
    <property type="match status" value="1"/>
</dbReference>
<accession>A0ABU0G1L2</accession>
<dbReference type="SMART" id="SM00014">
    <property type="entry name" value="acidPPc"/>
    <property type="match status" value="1"/>
</dbReference>
<organism evidence="3 4">
    <name type="scientific">Peteryoungia aggregata LMG 23059</name>
    <dbReference type="NCBI Taxonomy" id="1368425"/>
    <lineage>
        <taxon>Bacteria</taxon>
        <taxon>Pseudomonadati</taxon>
        <taxon>Pseudomonadota</taxon>
        <taxon>Alphaproteobacteria</taxon>
        <taxon>Hyphomicrobiales</taxon>
        <taxon>Rhizobiaceae</taxon>
        <taxon>Peteryoungia</taxon>
    </lineage>
</organism>
<dbReference type="RefSeq" id="WP_307368306.1">
    <property type="nucleotide sequence ID" value="NZ_JAUSUW010000001.1"/>
</dbReference>
<name>A0ABU0G1L2_9HYPH</name>
<comment type="caution">
    <text evidence="3">The sequence shown here is derived from an EMBL/GenBank/DDBJ whole genome shotgun (WGS) entry which is preliminary data.</text>
</comment>
<feature type="transmembrane region" description="Helical" evidence="1">
    <location>
        <begin position="20"/>
        <end position="38"/>
    </location>
</feature>
<keyword evidence="3" id="KW-0378">Hydrolase</keyword>
<feature type="domain" description="Phosphatidic acid phosphatase type 2/haloperoxidase" evidence="2">
    <location>
        <begin position="104"/>
        <end position="220"/>
    </location>
</feature>
<keyword evidence="1" id="KW-0472">Membrane</keyword>
<dbReference type="GO" id="GO:0050380">
    <property type="term" value="F:undecaprenyl-diphosphatase activity"/>
    <property type="evidence" value="ECO:0007669"/>
    <property type="project" value="UniProtKB-EC"/>
</dbReference>
<dbReference type="CDD" id="cd03392">
    <property type="entry name" value="PAP2_like_2"/>
    <property type="match status" value="1"/>
</dbReference>
<evidence type="ECO:0000313" key="3">
    <source>
        <dbReference type="EMBL" id="MDQ0419225.1"/>
    </source>
</evidence>
<feature type="transmembrane region" description="Helical" evidence="1">
    <location>
        <begin position="107"/>
        <end position="128"/>
    </location>
</feature>
<dbReference type="InterPro" id="IPR036938">
    <property type="entry name" value="PAP2/HPO_sf"/>
</dbReference>
<keyword evidence="4" id="KW-1185">Reference proteome</keyword>
<dbReference type="Proteomes" id="UP001238496">
    <property type="component" value="Unassembled WGS sequence"/>
</dbReference>
<evidence type="ECO:0000259" key="2">
    <source>
        <dbReference type="SMART" id="SM00014"/>
    </source>
</evidence>
<feature type="transmembrane region" description="Helical" evidence="1">
    <location>
        <begin position="148"/>
        <end position="166"/>
    </location>
</feature>
<evidence type="ECO:0000313" key="4">
    <source>
        <dbReference type="Proteomes" id="UP001238496"/>
    </source>
</evidence>
<dbReference type="PANTHER" id="PTHR14969">
    <property type="entry name" value="SPHINGOSINE-1-PHOSPHATE PHOSPHOHYDROLASE"/>
    <property type="match status" value="1"/>
</dbReference>
<sequence length="233" mass="25777">MQRFKHHLTRIASATERRVWLTALVAALVAYFLFELTGEVLEGETRAFDEGVLLMLRDPFDPSLPIGPAWLTKMMVDITALGGVTVLTLLVTFVVVYLALRRKFRTAIFVTVSILGGWGLSSAMKLGIARPRPEVVQHLVEVTDMSFPSGHAMLSAITYLTLGAMLSRIEEQPTLRYFFPLVAVVLTLLIGLSRIYLGVHYLTDVLGGWAAGTVWACASWFVARRVLGRPSGR</sequence>